<reference evidence="8 9" key="1">
    <citation type="submission" date="2019-02" db="EMBL/GenBank/DDBJ databases">
        <title>Deep-cultivation of Planctomycetes and their phenomic and genomic characterization uncovers novel biology.</title>
        <authorList>
            <person name="Wiegand S."/>
            <person name="Jogler M."/>
            <person name="Boedeker C."/>
            <person name="Pinto D."/>
            <person name="Vollmers J."/>
            <person name="Rivas-Marin E."/>
            <person name="Kohn T."/>
            <person name="Peeters S.H."/>
            <person name="Heuer A."/>
            <person name="Rast P."/>
            <person name="Oberbeckmann S."/>
            <person name="Bunk B."/>
            <person name="Jeske O."/>
            <person name="Meyerdierks A."/>
            <person name="Storesund J.E."/>
            <person name="Kallscheuer N."/>
            <person name="Luecker S."/>
            <person name="Lage O.M."/>
            <person name="Pohl T."/>
            <person name="Merkel B.J."/>
            <person name="Hornburger P."/>
            <person name="Mueller R.-W."/>
            <person name="Bruemmer F."/>
            <person name="Labrenz M."/>
            <person name="Spormann A.M."/>
            <person name="Op den Camp H."/>
            <person name="Overmann J."/>
            <person name="Amann R."/>
            <person name="Jetten M.S.M."/>
            <person name="Mascher T."/>
            <person name="Medema M.H."/>
            <person name="Devos D.P."/>
            <person name="Kaster A.-K."/>
            <person name="Ovreas L."/>
            <person name="Rohde M."/>
            <person name="Galperin M.Y."/>
            <person name="Jogler C."/>
        </authorList>
    </citation>
    <scope>NUCLEOTIDE SEQUENCE [LARGE SCALE GENOMIC DNA]</scope>
    <source>
        <strain evidence="8 9">Pla110</strain>
    </source>
</reference>
<dbReference type="UniPathway" id="UPA00074">
    <property type="reaction ID" value="UER00942"/>
</dbReference>
<dbReference type="Gene3D" id="3.40.50.20">
    <property type="match status" value="1"/>
</dbReference>
<evidence type="ECO:0000256" key="2">
    <source>
        <dbReference type="ARBA" id="ARBA00022741"/>
    </source>
</evidence>
<dbReference type="Proteomes" id="UP000317178">
    <property type="component" value="Chromosome"/>
</dbReference>
<dbReference type="SUPFAM" id="SSF52440">
    <property type="entry name" value="PreATP-grasp domain"/>
    <property type="match status" value="1"/>
</dbReference>
<dbReference type="HAMAP" id="MF_01928">
    <property type="entry name" value="PurK"/>
    <property type="match status" value="1"/>
</dbReference>
<dbReference type="InterPro" id="IPR011054">
    <property type="entry name" value="Rudment_hybrid_motif"/>
</dbReference>
<keyword evidence="3 5" id="KW-0658">Purine biosynthesis</keyword>
<dbReference type="NCBIfam" id="TIGR01161">
    <property type="entry name" value="purK"/>
    <property type="match status" value="1"/>
</dbReference>
<gene>
    <name evidence="5 6 8" type="primary">purK</name>
    <name evidence="8" type="ORF">Pla110_39310</name>
</gene>
<dbReference type="GO" id="GO:0005829">
    <property type="term" value="C:cytosol"/>
    <property type="evidence" value="ECO:0007669"/>
    <property type="project" value="TreeGrafter"/>
</dbReference>
<dbReference type="InterPro" id="IPR011761">
    <property type="entry name" value="ATP-grasp"/>
</dbReference>
<accession>A0A518CSI3</accession>
<dbReference type="FunFam" id="3.30.470.20:FF:000029">
    <property type="entry name" value="N5-carboxyaminoimidazole ribonucleotide synthase"/>
    <property type="match status" value="1"/>
</dbReference>
<evidence type="ECO:0000259" key="7">
    <source>
        <dbReference type="PROSITE" id="PS50975"/>
    </source>
</evidence>
<comment type="catalytic activity">
    <reaction evidence="5 6">
        <text>5-amino-1-(5-phospho-beta-D-ribosyl)imidazole + hydrogencarbonate + ATP = 5-carboxyamino-1-(5-phospho-D-ribosyl)imidazole + ADP + phosphate + 2 H(+)</text>
        <dbReference type="Rhea" id="RHEA:19317"/>
        <dbReference type="ChEBI" id="CHEBI:15378"/>
        <dbReference type="ChEBI" id="CHEBI:17544"/>
        <dbReference type="ChEBI" id="CHEBI:30616"/>
        <dbReference type="ChEBI" id="CHEBI:43474"/>
        <dbReference type="ChEBI" id="CHEBI:58730"/>
        <dbReference type="ChEBI" id="CHEBI:137981"/>
        <dbReference type="ChEBI" id="CHEBI:456216"/>
        <dbReference type="EC" id="6.3.4.18"/>
    </reaction>
</comment>
<evidence type="ECO:0000256" key="1">
    <source>
        <dbReference type="ARBA" id="ARBA00022598"/>
    </source>
</evidence>
<dbReference type="SUPFAM" id="SSF51246">
    <property type="entry name" value="Rudiment single hybrid motif"/>
    <property type="match status" value="1"/>
</dbReference>
<dbReference type="GO" id="GO:0006189">
    <property type="term" value="P:'de novo' IMP biosynthetic process"/>
    <property type="evidence" value="ECO:0007669"/>
    <property type="project" value="UniProtKB-UniRule"/>
</dbReference>
<dbReference type="PROSITE" id="PS50975">
    <property type="entry name" value="ATP_GRASP"/>
    <property type="match status" value="1"/>
</dbReference>
<name>A0A518CSI3_9PLAN</name>
<proteinExistence type="inferred from homology"/>
<dbReference type="GO" id="GO:0034028">
    <property type="term" value="F:5-(carboxyamino)imidazole ribonucleotide synthase activity"/>
    <property type="evidence" value="ECO:0007669"/>
    <property type="project" value="UniProtKB-UniRule"/>
</dbReference>
<dbReference type="InterPro" id="IPR040686">
    <property type="entry name" value="PurK_C"/>
</dbReference>
<dbReference type="InterPro" id="IPR013815">
    <property type="entry name" value="ATP_grasp_subdomain_1"/>
</dbReference>
<dbReference type="SUPFAM" id="SSF56059">
    <property type="entry name" value="Glutathione synthetase ATP-binding domain-like"/>
    <property type="match status" value="1"/>
</dbReference>
<feature type="binding site" evidence="5">
    <location>
        <begin position="152"/>
        <end position="158"/>
    </location>
    <ligand>
        <name>ATP</name>
        <dbReference type="ChEBI" id="CHEBI:30616"/>
    </ligand>
</feature>
<dbReference type="Pfam" id="PF02222">
    <property type="entry name" value="ATP-grasp"/>
    <property type="match status" value="1"/>
</dbReference>
<feature type="binding site" evidence="5">
    <location>
        <position position="190"/>
    </location>
    <ligand>
        <name>ATP</name>
        <dbReference type="ChEBI" id="CHEBI:30616"/>
    </ligand>
</feature>
<dbReference type="EMBL" id="CP036281">
    <property type="protein sequence ID" value="QDU82176.1"/>
    <property type="molecule type" value="Genomic_DNA"/>
</dbReference>
<feature type="binding site" evidence="5">
    <location>
        <begin position="182"/>
        <end position="185"/>
    </location>
    <ligand>
        <name>ATP</name>
        <dbReference type="ChEBI" id="CHEBI:30616"/>
    </ligand>
</feature>
<comment type="function">
    <text evidence="6">Catalyzes the ATP-dependent conversion of 5-aminoimidazole ribonucleotide (AIR) and HCO(3)- to N5-carboxyaminoimidazole ribonucleotide (N5-CAIR).</text>
</comment>
<comment type="pathway">
    <text evidence="5 6">Purine metabolism; IMP biosynthesis via de novo pathway; 5-amino-1-(5-phospho-D-ribosyl)imidazole-4-carboxylate from 5-amino-1-(5-phospho-D-ribosyl)imidazole (N5-CAIR route): step 1/2.</text>
</comment>
<feature type="binding site" evidence="5">
    <location>
        <position position="147"/>
    </location>
    <ligand>
        <name>ATP</name>
        <dbReference type="ChEBI" id="CHEBI:30616"/>
    </ligand>
</feature>
<dbReference type="Gene3D" id="3.30.1490.20">
    <property type="entry name" value="ATP-grasp fold, A domain"/>
    <property type="match status" value="1"/>
</dbReference>
<dbReference type="AlphaFoldDB" id="A0A518CSI3"/>
<dbReference type="GO" id="GO:0005524">
    <property type="term" value="F:ATP binding"/>
    <property type="evidence" value="ECO:0007669"/>
    <property type="project" value="UniProtKB-UniRule"/>
</dbReference>
<dbReference type="GO" id="GO:0046872">
    <property type="term" value="F:metal ion binding"/>
    <property type="evidence" value="ECO:0007669"/>
    <property type="project" value="InterPro"/>
</dbReference>
<dbReference type="NCBIfam" id="NF004675">
    <property type="entry name" value="PRK06019.1-1"/>
    <property type="match status" value="1"/>
</dbReference>
<keyword evidence="2 5" id="KW-0547">Nucleotide-binding</keyword>
<dbReference type="InterPro" id="IPR054350">
    <property type="entry name" value="PurT/PurK_preATP-grasp"/>
</dbReference>
<organism evidence="8 9">
    <name type="scientific">Polystyrenella longa</name>
    <dbReference type="NCBI Taxonomy" id="2528007"/>
    <lineage>
        <taxon>Bacteria</taxon>
        <taxon>Pseudomonadati</taxon>
        <taxon>Planctomycetota</taxon>
        <taxon>Planctomycetia</taxon>
        <taxon>Planctomycetales</taxon>
        <taxon>Planctomycetaceae</taxon>
        <taxon>Polystyrenella</taxon>
    </lineage>
</organism>
<dbReference type="Gene3D" id="3.30.470.20">
    <property type="entry name" value="ATP-grasp fold, B domain"/>
    <property type="match status" value="1"/>
</dbReference>
<feature type="domain" description="ATP-grasp" evidence="7">
    <location>
        <begin position="111"/>
        <end position="297"/>
    </location>
</feature>
<dbReference type="InterPro" id="IPR016185">
    <property type="entry name" value="PreATP-grasp_dom_sf"/>
</dbReference>
<comment type="similarity">
    <text evidence="5 6">Belongs to the PurK/PurT family.</text>
</comment>
<dbReference type="FunFam" id="3.30.1490.20:FF:000015">
    <property type="entry name" value="N5-carboxyaminoimidazole ribonucleotide synthase"/>
    <property type="match status" value="1"/>
</dbReference>
<dbReference type="InterPro" id="IPR005875">
    <property type="entry name" value="PurK"/>
</dbReference>
<evidence type="ECO:0000256" key="4">
    <source>
        <dbReference type="ARBA" id="ARBA00022840"/>
    </source>
</evidence>
<evidence type="ECO:0000313" key="8">
    <source>
        <dbReference type="EMBL" id="QDU82176.1"/>
    </source>
</evidence>
<feature type="binding site" evidence="5">
    <location>
        <position position="107"/>
    </location>
    <ligand>
        <name>ATP</name>
        <dbReference type="ChEBI" id="CHEBI:30616"/>
    </ligand>
</feature>
<protein>
    <recommendedName>
        <fullName evidence="5 6">N5-carboxyaminoimidazole ribonucleotide synthase</fullName>
        <shortName evidence="5 6">N5-CAIR synthase</shortName>
        <ecNumber evidence="5 6">6.3.4.18</ecNumber>
    </recommendedName>
    <alternativeName>
        <fullName evidence="5 6">5-(carboxyamino)imidazole ribonucleotide synthetase</fullName>
    </alternativeName>
</protein>
<dbReference type="InterPro" id="IPR003135">
    <property type="entry name" value="ATP-grasp_carboxylate-amine"/>
</dbReference>
<dbReference type="NCBIfam" id="NF004679">
    <property type="entry name" value="PRK06019.1-5"/>
    <property type="match status" value="1"/>
</dbReference>
<dbReference type="Pfam" id="PF17769">
    <property type="entry name" value="PurK_C"/>
    <property type="match status" value="1"/>
</dbReference>
<dbReference type="GO" id="GO:0004638">
    <property type="term" value="F:phosphoribosylaminoimidazole carboxylase activity"/>
    <property type="evidence" value="ECO:0007669"/>
    <property type="project" value="InterPro"/>
</dbReference>
<dbReference type="PANTHER" id="PTHR11609:SF5">
    <property type="entry name" value="PHOSPHORIBOSYLAMINOIMIDAZOLE CARBOXYLASE"/>
    <property type="match status" value="1"/>
</dbReference>
<dbReference type="PROSITE" id="PS00065">
    <property type="entry name" value="D_2_HYDROXYACID_DH_1"/>
    <property type="match status" value="1"/>
</dbReference>
<evidence type="ECO:0000256" key="5">
    <source>
        <dbReference type="HAMAP-Rule" id="MF_01928"/>
    </source>
</evidence>
<keyword evidence="9" id="KW-1185">Reference proteome</keyword>
<keyword evidence="1 5" id="KW-0436">Ligase</keyword>
<comment type="function">
    <text evidence="5">Catalyzes the ATP-dependent conversion of 5-aminoimidazole ribonucleotide (AIR) and HCO(3)(-) to N5-carboxyaminoimidazole ribonucleotide (N5-CAIR).</text>
</comment>
<dbReference type="InterPro" id="IPR029752">
    <property type="entry name" value="D-isomer_DH_CS1"/>
</dbReference>
<evidence type="ECO:0000256" key="3">
    <source>
        <dbReference type="ARBA" id="ARBA00022755"/>
    </source>
</evidence>
<sequence length="382" mass="42288">MTQYFPPGSKLGVLGSGQLGRMFAIAARRLGYGVHVFSPDENSPTAQVADREFVAEYDDLNAIEEFAQSVSVITFEFENVPAASTDVAQKFTRVDPCVEILHLSQNRNREKSSLAAMGIPVPKFEPVHSLDDLKQAVQKLGRPSVLKTATMGYDGKGQTLIQPDTDLETLWPEYEGQESILEQFVDFEMEISVVGARGREGDFAACGPIQNDHRNHILDVSVLPAMVSDAIAKQAIEVTRTVMSEIDVVGVLCIEFFVTSDGRLLVNELAPRPHNSGHLTIDACETCQFEQQVRAIAGLPLGQFNHHQPAAMVNLLGDEWEQGEPDWVEFTRQFPDVKIHLYGKEEPRPGRKMGHLTCLAETGSVAAERVLQARELLTARYR</sequence>
<evidence type="ECO:0000256" key="6">
    <source>
        <dbReference type="RuleBase" id="RU361200"/>
    </source>
</evidence>
<dbReference type="PANTHER" id="PTHR11609">
    <property type="entry name" value="PURINE BIOSYNTHESIS PROTEIN 6/7, PUR6/7"/>
    <property type="match status" value="1"/>
</dbReference>
<feature type="binding site" evidence="5">
    <location>
        <begin position="267"/>
        <end position="268"/>
    </location>
    <ligand>
        <name>ATP</name>
        <dbReference type="ChEBI" id="CHEBI:30616"/>
    </ligand>
</feature>
<evidence type="ECO:0000313" key="9">
    <source>
        <dbReference type="Proteomes" id="UP000317178"/>
    </source>
</evidence>
<comment type="subunit">
    <text evidence="5 6">Homodimer.</text>
</comment>
<dbReference type="NCBIfam" id="NF004676">
    <property type="entry name" value="PRK06019.1-2"/>
    <property type="match status" value="1"/>
</dbReference>
<dbReference type="RefSeq" id="WP_144998130.1">
    <property type="nucleotide sequence ID" value="NZ_CP036281.1"/>
</dbReference>
<dbReference type="EC" id="6.3.4.18" evidence="5 6"/>
<dbReference type="Pfam" id="PF22660">
    <property type="entry name" value="RS_preATP-grasp-like"/>
    <property type="match status" value="1"/>
</dbReference>
<dbReference type="OrthoDB" id="9804625at2"/>
<keyword evidence="4 5" id="KW-0067">ATP-binding</keyword>
<dbReference type="KEGG" id="plon:Pla110_39310"/>
<feature type="binding site" evidence="5">
    <location>
        <position position="213"/>
    </location>
    <ligand>
        <name>ATP</name>
        <dbReference type="ChEBI" id="CHEBI:30616"/>
    </ligand>
</feature>